<dbReference type="InterPro" id="IPR035979">
    <property type="entry name" value="RBD_domain_sf"/>
</dbReference>
<dbReference type="PANTHER" id="PTHR14398">
    <property type="entry name" value="RNA RECOGNITION RRM/RNP DOMAIN"/>
    <property type="match status" value="1"/>
</dbReference>
<evidence type="ECO:0008006" key="5">
    <source>
        <dbReference type="Google" id="ProtNLM"/>
    </source>
</evidence>
<dbReference type="SUPFAM" id="SSF54928">
    <property type="entry name" value="RNA-binding domain, RBD"/>
    <property type="match status" value="2"/>
</dbReference>
<evidence type="ECO:0000313" key="3">
    <source>
        <dbReference type="EMBL" id="CAD7081191.1"/>
    </source>
</evidence>
<protein>
    <recommendedName>
        <fullName evidence="5">RRM domain-containing protein</fullName>
    </recommendedName>
</protein>
<dbReference type="EMBL" id="LR899010">
    <property type="protein sequence ID" value="CAD7081191.1"/>
    <property type="molecule type" value="Genomic_DNA"/>
</dbReference>
<dbReference type="InterPro" id="IPR012677">
    <property type="entry name" value="Nucleotide-bd_a/b_plait_sf"/>
</dbReference>
<dbReference type="InParanoid" id="A0A7R8UI36"/>
<feature type="region of interest" description="Disordered" evidence="2">
    <location>
        <begin position="298"/>
        <end position="335"/>
    </location>
</feature>
<feature type="region of interest" description="Disordered" evidence="2">
    <location>
        <begin position="1"/>
        <end position="23"/>
    </location>
</feature>
<dbReference type="OrthoDB" id="443401at2759"/>
<dbReference type="GO" id="GO:0003723">
    <property type="term" value="F:RNA binding"/>
    <property type="evidence" value="ECO:0007669"/>
    <property type="project" value="UniProtKB-KW"/>
</dbReference>
<gene>
    <name evidence="3" type="ORF">HERILL_LOCUS4312</name>
</gene>
<evidence type="ECO:0000256" key="1">
    <source>
        <dbReference type="ARBA" id="ARBA00022884"/>
    </source>
</evidence>
<dbReference type="CDD" id="cd12257">
    <property type="entry name" value="RRM1_RBM26_like"/>
    <property type="match status" value="1"/>
</dbReference>
<proteinExistence type="predicted"/>
<dbReference type="Pfam" id="PF14605">
    <property type="entry name" value="Nup35_RRM_2"/>
    <property type="match status" value="1"/>
</dbReference>
<organism evidence="3 4">
    <name type="scientific">Hermetia illucens</name>
    <name type="common">Black soldier fly</name>
    <dbReference type="NCBI Taxonomy" id="343691"/>
    <lineage>
        <taxon>Eukaryota</taxon>
        <taxon>Metazoa</taxon>
        <taxon>Ecdysozoa</taxon>
        <taxon>Arthropoda</taxon>
        <taxon>Hexapoda</taxon>
        <taxon>Insecta</taxon>
        <taxon>Pterygota</taxon>
        <taxon>Neoptera</taxon>
        <taxon>Endopterygota</taxon>
        <taxon>Diptera</taxon>
        <taxon>Brachycera</taxon>
        <taxon>Stratiomyomorpha</taxon>
        <taxon>Stratiomyidae</taxon>
        <taxon>Hermetiinae</taxon>
        <taxon>Hermetia</taxon>
    </lineage>
</organism>
<dbReference type="Proteomes" id="UP000594454">
    <property type="component" value="Chromosome 2"/>
</dbReference>
<accession>A0A7R8UI36</accession>
<dbReference type="PANTHER" id="PTHR14398:SF0">
    <property type="entry name" value="ZINC FINGER PROTEIN SWM"/>
    <property type="match status" value="1"/>
</dbReference>
<keyword evidence="4" id="KW-1185">Reference proteome</keyword>
<name>A0A7R8UI36_HERIL</name>
<evidence type="ECO:0000313" key="4">
    <source>
        <dbReference type="Proteomes" id="UP000594454"/>
    </source>
</evidence>
<dbReference type="AlphaFoldDB" id="A0A7R8UI36"/>
<reference evidence="3 4" key="1">
    <citation type="submission" date="2020-11" db="EMBL/GenBank/DDBJ databases">
        <authorList>
            <person name="Wallbank WR R."/>
            <person name="Pardo Diaz C."/>
            <person name="Kozak K."/>
            <person name="Martin S."/>
            <person name="Jiggins C."/>
            <person name="Moest M."/>
            <person name="Warren A I."/>
            <person name="Generalovic N T."/>
            <person name="Byers J.R.P. K."/>
            <person name="Montejo-Kovacevich G."/>
            <person name="Yen C E."/>
        </authorList>
    </citation>
    <scope>NUCLEOTIDE SEQUENCE [LARGE SCALE GENOMIC DNA]</scope>
</reference>
<feature type="compositionally biased region" description="Polar residues" evidence="2">
    <location>
        <begin position="1"/>
        <end position="14"/>
    </location>
</feature>
<evidence type="ECO:0000256" key="2">
    <source>
        <dbReference type="SAM" id="MobiDB-lite"/>
    </source>
</evidence>
<dbReference type="InterPro" id="IPR045137">
    <property type="entry name" value="RBM26/27"/>
</dbReference>
<sequence length="425" mass="48447">MFPNSGSSGWTPRNGSRPMQGRNQAFATSGNFIRTSYPRSYRASVYPSSSRTLISVETNAVRRTPVTLNQVVPYVDTPDTTLKRSIESNDVVVIPEESISPKLPNDTGLKPRVSLQPNCTVEIRKIPREFNSIAVLNSHFSKYGKIVNIQIAYEADPEAATVTYSNPAQASEAYRSTEAFLRHRTWFKQESPVNSFKRKRYFTIPPNTNTRLKFCRKDQEKRENLQKRKHTLLERYLKQLKTVQDILAKSNPSDSSYQEKVNIVKKLESCVERTREEIALGEIQKATEMQFQLPVKVPEETPKLSSSSSEGGATDIVDRPSSRSEGAPADNEPTTILVSGFDKEDSGSLLKHFQFYGKIMKHDMDSYRFQLKLTYATPHSAKKALQWGQHFKEKKLEINWAKTDAEYADLDCYDDDILDYEEDDD</sequence>
<keyword evidence="1" id="KW-0694">RNA-binding</keyword>
<dbReference type="Gene3D" id="3.30.70.330">
    <property type="match status" value="2"/>
</dbReference>
<dbReference type="GO" id="GO:0005634">
    <property type="term" value="C:nucleus"/>
    <property type="evidence" value="ECO:0007669"/>
    <property type="project" value="TreeGrafter"/>
</dbReference>